<dbReference type="Gene3D" id="2.160.10.10">
    <property type="entry name" value="Hexapeptide repeat proteins"/>
    <property type="match status" value="1"/>
</dbReference>
<dbReference type="AlphaFoldDB" id="A0A6M0IKW8"/>
<keyword evidence="2" id="KW-0012">Acyltransferase</keyword>
<accession>A0A6M0IKW8</accession>
<protein>
    <submittedName>
        <fullName evidence="3">Glucose-1-phosphate thymidylyltransferase</fullName>
    </submittedName>
</protein>
<dbReference type="GO" id="GO:0016746">
    <property type="term" value="F:acyltransferase activity"/>
    <property type="evidence" value="ECO:0007669"/>
    <property type="project" value="UniProtKB-KW"/>
</dbReference>
<dbReference type="InterPro" id="IPR011004">
    <property type="entry name" value="Trimer_LpxA-like_sf"/>
</dbReference>
<dbReference type="SUPFAM" id="SSF51161">
    <property type="entry name" value="Trimeric LpxA-like enzymes"/>
    <property type="match status" value="1"/>
</dbReference>
<evidence type="ECO:0000313" key="3">
    <source>
        <dbReference type="EMBL" id="NEU68919.1"/>
    </source>
</evidence>
<name>A0A6M0IKW8_9BACT</name>
<keyword evidence="1 3" id="KW-0808">Transferase</keyword>
<dbReference type="EMBL" id="JAAGNZ010000002">
    <property type="protein sequence ID" value="NEU68919.1"/>
    <property type="molecule type" value="Genomic_DNA"/>
</dbReference>
<proteinExistence type="predicted"/>
<dbReference type="RefSeq" id="WP_164041411.1">
    <property type="nucleotide sequence ID" value="NZ_JAAGNZ010000002.1"/>
</dbReference>
<organism evidence="3 4">
    <name type="scientific">Spirosoma agri</name>
    <dbReference type="NCBI Taxonomy" id="1987381"/>
    <lineage>
        <taxon>Bacteria</taxon>
        <taxon>Pseudomonadati</taxon>
        <taxon>Bacteroidota</taxon>
        <taxon>Cytophagia</taxon>
        <taxon>Cytophagales</taxon>
        <taxon>Cytophagaceae</taxon>
        <taxon>Spirosoma</taxon>
    </lineage>
</organism>
<evidence type="ECO:0000313" key="4">
    <source>
        <dbReference type="Proteomes" id="UP000477386"/>
    </source>
</evidence>
<gene>
    <name evidence="3" type="ORF">GK091_18680</name>
</gene>
<comment type="caution">
    <text evidence="3">The sequence shown here is derived from an EMBL/GenBank/DDBJ whole genome shotgun (WGS) entry which is preliminary data.</text>
</comment>
<evidence type="ECO:0000256" key="1">
    <source>
        <dbReference type="ARBA" id="ARBA00022679"/>
    </source>
</evidence>
<dbReference type="GO" id="GO:0016779">
    <property type="term" value="F:nucleotidyltransferase activity"/>
    <property type="evidence" value="ECO:0007669"/>
    <property type="project" value="UniProtKB-ARBA"/>
</dbReference>
<dbReference type="Proteomes" id="UP000477386">
    <property type="component" value="Unassembled WGS sequence"/>
</dbReference>
<reference evidence="3 4" key="1">
    <citation type="submission" date="2020-02" db="EMBL/GenBank/DDBJ databases">
        <title>Draft genome sequence of two Spirosoma agri KCTC 52727 and Spirosoma terrae KCTC 52035.</title>
        <authorList>
            <person name="Rojas J."/>
            <person name="Ambika Manirajan B."/>
            <person name="Ratering S."/>
            <person name="Suarez C."/>
            <person name="Schnell S."/>
        </authorList>
    </citation>
    <scope>NUCLEOTIDE SEQUENCE [LARGE SCALE GENOMIC DNA]</scope>
    <source>
        <strain evidence="3 4">KCTC 52727</strain>
    </source>
</reference>
<evidence type="ECO:0000256" key="2">
    <source>
        <dbReference type="ARBA" id="ARBA00023315"/>
    </source>
</evidence>
<dbReference type="InterPro" id="IPR050065">
    <property type="entry name" value="GlmU-like"/>
</dbReference>
<dbReference type="InterPro" id="IPR023917">
    <property type="entry name" value="Bifunctiontional_GlmU_bac-type"/>
</dbReference>
<dbReference type="PANTHER" id="PTHR43584:SF9">
    <property type="entry name" value="TRANSFERASE HEXAPEPTIDE REPEAT CONTAINING PROTEIN"/>
    <property type="match status" value="1"/>
</dbReference>
<sequence length="409" mass="44905">MFNLIVFDDPTIRPALLPFTFTRPVAEIRVGILTIAEKWAMRLNTTPSFLTEIYLKGKYPLQTTTDNLYVNGALCPTPELVDRINTLSIGESLISPDGLLMALRTDYAVEEAAQLVDVPQHTETFTAPVPTIRQLWSIVAANGNQIQADFTLLTAGRQSEPITDQFTHCYAPENVFIEKGATIRAAILNAEDGPIYIGKNVTISEGSVVIGPCSFGEGTMVHYNSKMRKNTSAGPYCKVGGEIGNSILFANSGKGHEGYLGDSVVGEWCNLGASTNTSNLKNDYSNVKLYNYAERRLVNTGRMFCGLFMGDFTRAGIGTMFNTGTVVGVNVNVFGSGLPPKHIPSFSWGGAIDGFMTYRLEKAIQVATEAFKRRDREFDEQEAGILREIFNQERLGPHNETPLSLLNNF</sequence>
<dbReference type="NCBIfam" id="TIGR03991">
    <property type="entry name" value="alt_bact_glmU"/>
    <property type="match status" value="1"/>
</dbReference>
<keyword evidence="4" id="KW-1185">Reference proteome</keyword>
<dbReference type="Pfam" id="PF13562">
    <property type="entry name" value="NTP_transf_4"/>
    <property type="match status" value="1"/>
</dbReference>
<dbReference type="PANTHER" id="PTHR43584">
    <property type="entry name" value="NUCLEOTIDYL TRANSFERASE"/>
    <property type="match status" value="1"/>
</dbReference>